<feature type="region of interest" description="Disordered" evidence="1">
    <location>
        <begin position="379"/>
        <end position="408"/>
    </location>
</feature>
<evidence type="ECO:0000256" key="1">
    <source>
        <dbReference type="SAM" id="MobiDB-lite"/>
    </source>
</evidence>
<dbReference type="AlphaFoldDB" id="A0A6C0CCQ6"/>
<name>A0A6C0CCQ6_9ZZZZ</name>
<accession>A0A6C0CCQ6</accession>
<evidence type="ECO:0000313" key="2">
    <source>
        <dbReference type="EMBL" id="QHT01620.1"/>
    </source>
</evidence>
<proteinExistence type="predicted"/>
<sequence>MASVNQDYLTKEELEAIDYQHLFTMDKMYSFKTKSKTRSTRKTKDAIIQRLLKHRVTRSKYRSELGSYLKYELEHPIAKALPSGTSIPPYLVGKIYTMKKEIEDREYEIEFLKPLFEASEPPKYYYGAFFNLLFNERRVSLTNISPSENNAVFFKHFNNLYSPDYFIKDYGYLVQRFGLNADKLREKRQYIDTKGIESGRYGDPNPSKIPNAAIFDSYAQFKEKYIAKFFKTYVLAAYTMIIIINTMLQKVEDYRTSHIASLGSLCKRITRCFTRSRKGLIYPEDEAYTLMRERYERYLPGNANIPINVLKVYISGLNKMLLLLRGYKIILNPKIIKELNKRLTSINDYLAPRNPSIVGQPNAQFKERVLESDLEFSKKPRSYTPRKKLKLKSKSKLNNTTQKRAKSV</sequence>
<organism evidence="2">
    <name type="scientific">viral metagenome</name>
    <dbReference type="NCBI Taxonomy" id="1070528"/>
    <lineage>
        <taxon>unclassified sequences</taxon>
        <taxon>metagenomes</taxon>
        <taxon>organismal metagenomes</taxon>
    </lineage>
</organism>
<reference evidence="2" key="1">
    <citation type="journal article" date="2020" name="Nature">
        <title>Giant virus diversity and host interactions through global metagenomics.</title>
        <authorList>
            <person name="Schulz F."/>
            <person name="Roux S."/>
            <person name="Paez-Espino D."/>
            <person name="Jungbluth S."/>
            <person name="Walsh D.A."/>
            <person name="Denef V.J."/>
            <person name="McMahon K.D."/>
            <person name="Konstantinidis K.T."/>
            <person name="Eloe-Fadrosh E.A."/>
            <person name="Kyrpides N.C."/>
            <person name="Woyke T."/>
        </authorList>
    </citation>
    <scope>NUCLEOTIDE SEQUENCE</scope>
    <source>
        <strain evidence="2">GVMAG-M-3300020523-10</strain>
    </source>
</reference>
<feature type="compositionally biased region" description="Basic residues" evidence="1">
    <location>
        <begin position="379"/>
        <end position="395"/>
    </location>
</feature>
<dbReference type="EMBL" id="MN739379">
    <property type="protein sequence ID" value="QHT01620.1"/>
    <property type="molecule type" value="Genomic_DNA"/>
</dbReference>
<protein>
    <submittedName>
        <fullName evidence="2">Uncharacterized protein</fullName>
    </submittedName>
</protein>